<dbReference type="EMBL" id="JAYMRV010000002">
    <property type="protein sequence ID" value="MEM5420698.1"/>
    <property type="molecule type" value="Genomic_DNA"/>
</dbReference>
<comment type="caution">
    <text evidence="1">The sequence shown here is derived from an EMBL/GenBank/DDBJ whole genome shotgun (WGS) entry which is preliminary data.</text>
</comment>
<reference evidence="1 2" key="1">
    <citation type="submission" date="2024-01" db="EMBL/GenBank/DDBJ databases">
        <title>The diversity of rhizobia nodulating Mimosa spp. in eleven states of Brazil covering several biomes is determined by host plant, location, and edaphic factors.</title>
        <authorList>
            <person name="Rouws L."/>
            <person name="Barauna A."/>
            <person name="Beukes C."/>
            <person name="De Faria S.M."/>
            <person name="Gross E."/>
            <person name="Dos Reis Junior F.B."/>
            <person name="Simon M."/>
            <person name="Maluk M."/>
            <person name="Odee D.W."/>
            <person name="Kenicer G."/>
            <person name="Young J.P.W."/>
            <person name="Reis V.M."/>
            <person name="Zilli J."/>
            <person name="James E.K."/>
        </authorList>
    </citation>
    <scope>NUCLEOTIDE SEQUENCE [LARGE SCALE GENOMIC DNA]</scope>
    <source>
        <strain evidence="1 2">JPY167</strain>
    </source>
</reference>
<accession>A0ABU9RME7</accession>
<name>A0ABU9RME7_9BURK</name>
<proteinExistence type="predicted"/>
<dbReference type="RefSeq" id="WP_141710855.1">
    <property type="nucleotide sequence ID" value="NZ_JAYMRV010000002.1"/>
</dbReference>
<dbReference type="Proteomes" id="UP001489897">
    <property type="component" value="Unassembled WGS sequence"/>
</dbReference>
<organism evidence="1 2">
    <name type="scientific">Paraburkholderia ferrariae</name>
    <dbReference type="NCBI Taxonomy" id="386056"/>
    <lineage>
        <taxon>Bacteria</taxon>
        <taxon>Pseudomonadati</taxon>
        <taxon>Pseudomonadota</taxon>
        <taxon>Betaproteobacteria</taxon>
        <taxon>Burkholderiales</taxon>
        <taxon>Burkholderiaceae</taxon>
        <taxon>Paraburkholderia</taxon>
    </lineage>
</organism>
<protein>
    <submittedName>
        <fullName evidence="1">Uncharacterized protein</fullName>
    </submittedName>
</protein>
<evidence type="ECO:0000313" key="1">
    <source>
        <dbReference type="EMBL" id="MEM5420698.1"/>
    </source>
</evidence>
<sequence length="81" mass="9311">MLVRISNQGACSAAQAVSRVVYKRPTQNCNNDFLIDQFKNNAQINLKGNESMRRKYTLKFRVYCPKVVTVYLHDVRDEGQG</sequence>
<gene>
    <name evidence="1" type="ORF">VSR73_06430</name>
</gene>
<keyword evidence="2" id="KW-1185">Reference proteome</keyword>
<evidence type="ECO:0000313" key="2">
    <source>
        <dbReference type="Proteomes" id="UP001489897"/>
    </source>
</evidence>